<feature type="transmembrane region" description="Helical" evidence="1">
    <location>
        <begin position="30"/>
        <end position="47"/>
    </location>
</feature>
<gene>
    <name evidence="2" type="primary">hcpA</name>
    <name evidence="2" type="ORF">CI1B_65860</name>
</gene>
<dbReference type="PANTHER" id="PTHR11102">
    <property type="entry name" value="SEL-1-LIKE PROTEIN"/>
    <property type="match status" value="1"/>
</dbReference>
<comment type="caution">
    <text evidence="2">The sequence shown here is derived from an EMBL/GenBank/DDBJ whole genome shotgun (WGS) entry which is preliminary data.</text>
</comment>
<dbReference type="Pfam" id="PF08238">
    <property type="entry name" value="Sel1"/>
    <property type="match status" value="2"/>
</dbReference>
<dbReference type="SMART" id="SM00671">
    <property type="entry name" value="SEL1"/>
    <property type="match status" value="2"/>
</dbReference>
<keyword evidence="1" id="KW-1133">Transmembrane helix</keyword>
<dbReference type="AlphaFoldDB" id="A0A508TQ43"/>
<reference evidence="2" key="1">
    <citation type="submission" date="2019-02" db="EMBL/GenBank/DDBJ databases">
        <authorList>
            <person name="Pothier F.J."/>
        </authorList>
    </citation>
    <scope>NUCLEOTIDE SEQUENCE</scope>
    <source>
        <strain evidence="2">CI-1B</strain>
    </source>
</reference>
<dbReference type="OrthoDB" id="112232at2"/>
<dbReference type="EC" id="3.5.2.6" evidence="2"/>
<accession>A0A508TQ43</accession>
<proteinExistence type="predicted"/>
<keyword evidence="1" id="KW-0472">Membrane</keyword>
<evidence type="ECO:0000313" key="2">
    <source>
        <dbReference type="EMBL" id="VIO76665.1"/>
    </source>
</evidence>
<dbReference type="InterPro" id="IPR011990">
    <property type="entry name" value="TPR-like_helical_dom_sf"/>
</dbReference>
<organism evidence="2 3">
    <name type="scientific">Bradyrhizobium ivorense</name>
    <dbReference type="NCBI Taxonomy" id="2511166"/>
    <lineage>
        <taxon>Bacteria</taxon>
        <taxon>Pseudomonadati</taxon>
        <taxon>Pseudomonadota</taxon>
        <taxon>Alphaproteobacteria</taxon>
        <taxon>Hyphomicrobiales</taxon>
        <taxon>Nitrobacteraceae</taxon>
        <taxon>Bradyrhizobium</taxon>
    </lineage>
</organism>
<evidence type="ECO:0000313" key="3">
    <source>
        <dbReference type="Proteomes" id="UP000328092"/>
    </source>
</evidence>
<evidence type="ECO:0000256" key="1">
    <source>
        <dbReference type="SAM" id="Phobius"/>
    </source>
</evidence>
<sequence length="192" mass="21376">MKLTDIDPKLDDTVSDTVARRRLRPRLRRLAAVIGLAIVILALPIVTPASAQSLRQGIAAVNRQDYQRASRIFIPLAERGNAAAQAYLGFLFETGRGVPQNYTEAAMWYRRAAEQGDSLAQYSLGLLYDRGQGVPRDIVEASKWLNLSVAAAPPRTRDARQRIRDAVTSKMSRGEIAEARLRALEWAPVREH</sequence>
<dbReference type="GO" id="GO:0008800">
    <property type="term" value="F:beta-lactamase activity"/>
    <property type="evidence" value="ECO:0007669"/>
    <property type="project" value="UniProtKB-EC"/>
</dbReference>
<protein>
    <submittedName>
        <fullName evidence="2">Beta-lactamase HcpA</fullName>
        <ecNumber evidence="2">3.5.2.6</ecNumber>
    </submittedName>
</protein>
<dbReference type="Proteomes" id="UP000328092">
    <property type="component" value="Unassembled WGS sequence"/>
</dbReference>
<dbReference type="InterPro" id="IPR006597">
    <property type="entry name" value="Sel1-like"/>
</dbReference>
<keyword evidence="2" id="KW-0378">Hydrolase</keyword>
<dbReference type="PANTHER" id="PTHR11102:SF160">
    <property type="entry name" value="ERAD-ASSOCIATED E3 UBIQUITIN-PROTEIN LIGASE COMPONENT HRD3"/>
    <property type="match status" value="1"/>
</dbReference>
<dbReference type="Gene3D" id="1.25.40.10">
    <property type="entry name" value="Tetratricopeptide repeat domain"/>
    <property type="match status" value="1"/>
</dbReference>
<dbReference type="EMBL" id="CAADFC020000028">
    <property type="protein sequence ID" value="VIO76665.1"/>
    <property type="molecule type" value="Genomic_DNA"/>
</dbReference>
<dbReference type="InterPro" id="IPR050767">
    <property type="entry name" value="Sel1_AlgK"/>
</dbReference>
<keyword evidence="3" id="KW-1185">Reference proteome</keyword>
<dbReference type="SUPFAM" id="SSF81901">
    <property type="entry name" value="HCP-like"/>
    <property type="match status" value="1"/>
</dbReference>
<keyword evidence="1" id="KW-0812">Transmembrane</keyword>
<name>A0A508TQ43_9BRAD</name>